<comment type="caution">
    <text evidence="1">The sequence shown here is derived from an EMBL/GenBank/DDBJ whole genome shotgun (WGS) entry which is preliminary data.</text>
</comment>
<dbReference type="AlphaFoldDB" id="A0A1R0GXS8"/>
<organism evidence="1 2">
    <name type="scientific">Smittium mucronatum</name>
    <dbReference type="NCBI Taxonomy" id="133383"/>
    <lineage>
        <taxon>Eukaryota</taxon>
        <taxon>Fungi</taxon>
        <taxon>Fungi incertae sedis</taxon>
        <taxon>Zoopagomycota</taxon>
        <taxon>Kickxellomycotina</taxon>
        <taxon>Harpellomycetes</taxon>
        <taxon>Harpellales</taxon>
        <taxon>Legeriomycetaceae</taxon>
        <taxon>Smittium</taxon>
    </lineage>
</organism>
<accession>A0A1R0GXS8</accession>
<evidence type="ECO:0000313" key="1">
    <source>
        <dbReference type="EMBL" id="OLY81703.1"/>
    </source>
</evidence>
<dbReference type="Proteomes" id="UP000187455">
    <property type="component" value="Unassembled WGS sequence"/>
</dbReference>
<proteinExistence type="predicted"/>
<name>A0A1R0GXS8_9FUNG</name>
<gene>
    <name evidence="1" type="ORF">AYI68_g4188</name>
</gene>
<dbReference type="OrthoDB" id="5592206at2759"/>
<protein>
    <submittedName>
        <fullName evidence="1">Uncharacterized protein</fullName>
    </submittedName>
</protein>
<keyword evidence="2" id="KW-1185">Reference proteome</keyword>
<dbReference type="EMBL" id="LSSL01002242">
    <property type="protein sequence ID" value="OLY81703.1"/>
    <property type="molecule type" value="Genomic_DNA"/>
</dbReference>
<reference evidence="1 2" key="1">
    <citation type="journal article" date="2016" name="Mol. Biol. Evol.">
        <title>Genome-Wide Survey of Gut Fungi (Harpellales) Reveals the First Horizontally Transferred Ubiquitin Gene from a Mosquito Host.</title>
        <authorList>
            <person name="Wang Y."/>
            <person name="White M.M."/>
            <person name="Kvist S."/>
            <person name="Moncalvo J.M."/>
        </authorList>
    </citation>
    <scope>NUCLEOTIDE SEQUENCE [LARGE SCALE GENOMIC DNA]</scope>
    <source>
        <strain evidence="1 2">ALG-7-W6</strain>
    </source>
</reference>
<sequence>MNETRNRISFLVGNKQIFENKISNVRDFLYIHFKSGYNTITSVFGWRKVYIFKRDFINQVAYLELNSYIERLVPASLLVSRFINKINSFNAENPEPPVPEFIDSSPIKDAKTSPLLFWNSFLHAASIKKLWGDSKYDDIGTQYSKAVTSYVCTFTDQSFLDMHISQLDKSINLFTINIATVIYLYRFPLSNLTK</sequence>
<evidence type="ECO:0000313" key="2">
    <source>
        <dbReference type="Proteomes" id="UP000187455"/>
    </source>
</evidence>